<dbReference type="InterPro" id="IPR036498">
    <property type="entry name" value="Nfu/NifU_N_sf"/>
</dbReference>
<evidence type="ECO:0000259" key="1">
    <source>
        <dbReference type="SMART" id="SM00932"/>
    </source>
</evidence>
<sequence length="85" mass="9642">MEILEVSQTPNPNTMKIVLQLSGEDYKPNTFTAVKDNQPEFINAVLQIEGIKSIFQALNFISVDKQSDYEWEALLPKVTNALEEI</sequence>
<dbReference type="InterPro" id="IPR014824">
    <property type="entry name" value="Nfu/NifU_N"/>
</dbReference>
<dbReference type="Proteomes" id="UP000223828">
    <property type="component" value="Unassembled WGS sequence"/>
</dbReference>
<name>A0A2C6WJC6_9STAP</name>
<reference evidence="4" key="2">
    <citation type="submission" date="2017-10" db="EMBL/GenBank/DDBJ databases">
        <title>Staphylococcus edaphicus sp. nov., isolated in Antarctica, harbouring mecC gene and genomic islands essential in adaptation to extreme environment.</title>
        <authorList>
            <person name="Pantucek R."/>
            <person name="Sedlacek I."/>
            <person name="Indrakova A."/>
            <person name="Vrbovska V."/>
            <person name="Maslanova I."/>
            <person name="Kovarovic V."/>
            <person name="Svec P."/>
            <person name="Kralova S."/>
            <person name="Kristofova L."/>
            <person name="Keklakova J."/>
            <person name="Petras P."/>
            <person name="Doskar J."/>
        </authorList>
    </citation>
    <scope>NUCLEOTIDE SEQUENCE [LARGE SCALE GENOMIC DNA]</scope>
    <source>
        <strain evidence="4">CCM 5085</strain>
    </source>
</reference>
<protein>
    <submittedName>
        <fullName evidence="3">NifU N-terminal domain-containing protein</fullName>
    </submittedName>
    <submittedName>
        <fullName evidence="2">Scaffolding protein</fullName>
    </submittedName>
</protein>
<reference evidence="2" key="1">
    <citation type="journal article" date="2017" name="Appl. Environ. Microbiol.">
        <title>Staphylococcus edaphicus sp. nov., isolated in Antarctica, harbours mecC gene and genomic islands with suspected role in adaptation to extreme environment.</title>
        <authorList>
            <person name="Pantucek R."/>
            <person name="Sedlacek I."/>
            <person name="Indrakova A."/>
            <person name="Vrbovska V."/>
            <person name="Maslanova I."/>
            <person name="Kovarovic V."/>
            <person name="Svec P."/>
            <person name="Kralova S."/>
            <person name="Kristofova L."/>
            <person name="Keklakova J."/>
            <person name="Petras P."/>
            <person name="Doskar J."/>
        </authorList>
    </citation>
    <scope>NUCLEOTIDE SEQUENCE</scope>
    <source>
        <strain evidence="2">CCM 8730</strain>
    </source>
</reference>
<dbReference type="Gene3D" id="3.30.1370.70">
    <property type="entry name" value="Scaffold protein Nfu/NifU, N-terminal domain"/>
    <property type="match status" value="1"/>
</dbReference>
<gene>
    <name evidence="2" type="ORF">BTJ66_09275</name>
    <name evidence="3" type="ORF">MNY58_07325</name>
</gene>
<evidence type="ECO:0000313" key="3">
    <source>
        <dbReference type="EMBL" id="UQW80421.1"/>
    </source>
</evidence>
<evidence type="ECO:0000313" key="4">
    <source>
        <dbReference type="Proteomes" id="UP000223828"/>
    </source>
</evidence>
<proteinExistence type="predicted"/>
<organism evidence="2 4">
    <name type="scientific">Staphylococcus edaphicus</name>
    <dbReference type="NCBI Taxonomy" id="1955013"/>
    <lineage>
        <taxon>Bacteria</taxon>
        <taxon>Bacillati</taxon>
        <taxon>Bacillota</taxon>
        <taxon>Bacilli</taxon>
        <taxon>Bacillales</taxon>
        <taxon>Staphylococcaceae</taxon>
        <taxon>Staphylococcus</taxon>
    </lineage>
</organism>
<dbReference type="SUPFAM" id="SSF110836">
    <property type="entry name" value="Hypothetical protein SAV1430"/>
    <property type="match status" value="1"/>
</dbReference>
<feature type="domain" description="Scaffold protein Nfu/NifU N-terminal" evidence="1">
    <location>
        <begin position="4"/>
        <end position="85"/>
    </location>
</feature>
<reference evidence="3" key="4">
    <citation type="submission" date="2022-03" db="EMBL/GenBank/DDBJ databases">
        <title>Complete Genome Sequence of Staphylococcus edaphicus strain CCM 8731.</title>
        <authorList>
            <person name="Rimmer C.O."/>
            <person name="Thomas J.C."/>
        </authorList>
    </citation>
    <scope>NUCLEOTIDE SEQUENCE</scope>
    <source>
        <strain evidence="3">CCM 8731</strain>
    </source>
</reference>
<dbReference type="Pfam" id="PF08712">
    <property type="entry name" value="Nfu_N"/>
    <property type="match status" value="1"/>
</dbReference>
<evidence type="ECO:0000313" key="2">
    <source>
        <dbReference type="EMBL" id="PHK49200.1"/>
    </source>
</evidence>
<dbReference type="EMBL" id="MRZN01000015">
    <property type="protein sequence ID" value="PHK49200.1"/>
    <property type="molecule type" value="Genomic_DNA"/>
</dbReference>
<accession>A0A2C6WJC6</accession>
<dbReference type="RefSeq" id="WP_099090684.1">
    <property type="nucleotide sequence ID" value="NZ_CP093217.1"/>
</dbReference>
<dbReference type="OrthoDB" id="2968418at2"/>
<dbReference type="SMART" id="SM00932">
    <property type="entry name" value="Nfu_N"/>
    <property type="match status" value="1"/>
</dbReference>
<reference evidence="2" key="3">
    <citation type="submission" date="2017-10" db="EMBL/GenBank/DDBJ databases">
        <authorList>
            <person name="Vrbovska V."/>
            <person name="Kovarovic V."/>
            <person name="Indrakova A."/>
        </authorList>
    </citation>
    <scope>NUCLEOTIDE SEQUENCE</scope>
    <source>
        <strain evidence="2">CCM 8730</strain>
    </source>
</reference>
<evidence type="ECO:0000313" key="5">
    <source>
        <dbReference type="Proteomes" id="UP001056588"/>
    </source>
</evidence>
<dbReference type="AlphaFoldDB" id="A0A2C6WJC6"/>
<dbReference type="Proteomes" id="UP001056588">
    <property type="component" value="Chromosome"/>
</dbReference>
<dbReference type="EMBL" id="CP093217">
    <property type="protein sequence ID" value="UQW80421.1"/>
    <property type="molecule type" value="Genomic_DNA"/>
</dbReference>
<keyword evidence="5" id="KW-1185">Reference proteome</keyword>